<feature type="region of interest" description="Disordered" evidence="5">
    <location>
        <begin position="1062"/>
        <end position="1128"/>
    </location>
</feature>
<sequence length="1200" mass="131766">MEVELVTDETSEDENYGLDDNSEDYLNFEGERCGICTDVVIDRGVLDCCQHWFCFACIDNWATITSLCPLCQNEFQLITCVPVYDTVGGNKTDDDTNPRQLSAWMEMAAKFGADQWQFKKIQILIHPLLVIPVINGMYHAFCVGFDTEGSCDGSWLCPRCTIGKGPQNPDRVSVLRKSYQNELEISGGDCQPEASFSGRVSVSVADDGETAILISLLEGNQESQESSKSVFGCSKDMESTLFPASTSDVLKSEALPGNRNSLEPNICQQELELSLSQDNCYSSSHSTSPGQLKISDEAVKQSQKHLNNEVVDSSLDLDLGLSMCSDISVHMKDNAEDHVPGSVEPNNRSEDLLQGENVVHNEIEVFSVKSTPDKKETASGITGVKRKHRDSRNADGEEGEANIESKLSQKKLKAESNSQLISLGDQAAVSVLDDPSSVSRRSSSNDSTSKFKSEKENGSSDIMDIVQGTDRRSLKQLGHKNSSDRESAAGLRLKKIMRRAGDDKDSSALVQELRKKIREAVRNKSSQELERNLFDPKLLNAFRAALAGSGAENRKPTLDVKAKRSLLQKGKVRESLTKKIYGMGGKRRRAWTRECEVEFWKHRCIKASKPEKIQTLKKNDIKPVSAQKAAATSEQKTESGLTGKASIALPIDQSEKTQKENSLLQVTVSPLDGKEMKKSIKGMKAESASGDAHQKRHPKGAPAPASGGMKITSEKDMAGKSEIKGDKRKWALEVLARKTAASSKNTPGKEEDSAILKGNYTLLAQLPKDMRPVLATSRHNKIPISVRQTQLYRLTEHFLKKANASVACRTAETELAVADAVNIEKQVADRSNSKLVYLNLCSQELLRRSDDMNSDRAKEPHPCSTSESLSDTPLEETSNSSLDLVVDEALKRAGLMSDSPPNSPNHTTEDIKNEVGSPGKSDDEGPDNMIEVDAQPDLDIYGDFEYNLEDDDFIGAGALNVSKLEPEPPKIKLLFSSLKSEEPNGILGLHDNEAQADLGGLSGTSVPLESQNKASTGDRCLVQNSSVDDDDDCEELYGPDKEPLIKKCPETAFVTPSEQTVIGELPGETGDCRSNQIEKNSGQPSCMENVEVEPDGSKQSPSNSKKREKETEKAKTTKGETKQSEENSMVEAYIKEHIRPLCKSGVITVDQYRWAVGKTTEKVMKYHSKEKTANFLIKEGEKVKKLAEQYVEAAPQKTKT</sequence>
<keyword evidence="1" id="KW-0479">Metal-binding</keyword>
<dbReference type="PROSITE" id="PS00518">
    <property type="entry name" value="ZF_RING_1"/>
    <property type="match status" value="1"/>
</dbReference>
<dbReference type="EMBL" id="JACGWN010000006">
    <property type="protein sequence ID" value="KAL0447749.1"/>
    <property type="molecule type" value="Genomic_DNA"/>
</dbReference>
<dbReference type="SUPFAM" id="SSF57850">
    <property type="entry name" value="RING/U-box"/>
    <property type="match status" value="1"/>
</dbReference>
<feature type="compositionally biased region" description="Basic and acidic residues" evidence="5">
    <location>
        <begin position="449"/>
        <end position="458"/>
    </location>
</feature>
<keyword evidence="2 4" id="KW-0863">Zinc-finger</keyword>
<feature type="compositionally biased region" description="Polar residues" evidence="5">
    <location>
        <begin position="630"/>
        <end position="640"/>
    </location>
</feature>
<dbReference type="SUPFAM" id="SSF57903">
    <property type="entry name" value="FYVE/PHD zinc finger"/>
    <property type="match status" value="1"/>
</dbReference>
<feature type="region of interest" description="Disordered" evidence="5">
    <location>
        <begin position="430"/>
        <end position="462"/>
    </location>
</feature>
<dbReference type="SMART" id="SM00184">
    <property type="entry name" value="RING"/>
    <property type="match status" value="1"/>
</dbReference>
<dbReference type="PANTHER" id="PTHR15315">
    <property type="entry name" value="RING FINGER PROTEIN 41, 151"/>
    <property type="match status" value="1"/>
</dbReference>
<evidence type="ECO:0000256" key="1">
    <source>
        <dbReference type="ARBA" id="ARBA00022723"/>
    </source>
</evidence>
<evidence type="ECO:0000259" key="6">
    <source>
        <dbReference type="PROSITE" id="PS50089"/>
    </source>
</evidence>
<reference evidence="7" key="1">
    <citation type="submission" date="2020-06" db="EMBL/GenBank/DDBJ databases">
        <authorList>
            <person name="Li T."/>
            <person name="Hu X."/>
            <person name="Zhang T."/>
            <person name="Song X."/>
            <person name="Zhang H."/>
            <person name="Dai N."/>
            <person name="Sheng W."/>
            <person name="Hou X."/>
            <person name="Wei L."/>
        </authorList>
    </citation>
    <scope>NUCLEOTIDE SEQUENCE</scope>
    <source>
        <strain evidence="7">KEN1</strain>
        <tissue evidence="7">Leaf</tissue>
    </source>
</reference>
<evidence type="ECO:0000313" key="7">
    <source>
        <dbReference type="EMBL" id="KAL0447749.1"/>
    </source>
</evidence>
<dbReference type="Gene3D" id="3.30.40.10">
    <property type="entry name" value="Zinc/RING finger domain, C3HC4 (zinc finger)"/>
    <property type="match status" value="1"/>
</dbReference>
<dbReference type="Pfam" id="PF15870">
    <property type="entry name" value="EloA-BP1"/>
    <property type="match status" value="1"/>
</dbReference>
<dbReference type="InterPro" id="IPR013083">
    <property type="entry name" value="Znf_RING/FYVE/PHD"/>
</dbReference>
<evidence type="ECO:0000256" key="3">
    <source>
        <dbReference type="ARBA" id="ARBA00022833"/>
    </source>
</evidence>
<organism evidence="7">
    <name type="scientific">Sesamum latifolium</name>
    <dbReference type="NCBI Taxonomy" id="2727402"/>
    <lineage>
        <taxon>Eukaryota</taxon>
        <taxon>Viridiplantae</taxon>
        <taxon>Streptophyta</taxon>
        <taxon>Embryophyta</taxon>
        <taxon>Tracheophyta</taxon>
        <taxon>Spermatophyta</taxon>
        <taxon>Magnoliopsida</taxon>
        <taxon>eudicotyledons</taxon>
        <taxon>Gunneridae</taxon>
        <taxon>Pentapetalae</taxon>
        <taxon>asterids</taxon>
        <taxon>lamiids</taxon>
        <taxon>Lamiales</taxon>
        <taxon>Pedaliaceae</taxon>
        <taxon>Sesamum</taxon>
    </lineage>
</organism>
<feature type="compositionally biased region" description="Basic and acidic residues" evidence="5">
    <location>
        <begin position="851"/>
        <end position="861"/>
    </location>
</feature>
<dbReference type="InterPro" id="IPR031736">
    <property type="entry name" value="REXO1-like_dom"/>
</dbReference>
<comment type="caution">
    <text evidence="7">The sequence shown here is derived from an EMBL/GenBank/DDBJ whole genome shotgun (WGS) entry which is preliminary data.</text>
</comment>
<feature type="compositionally biased region" description="Low complexity" evidence="5">
    <location>
        <begin position="430"/>
        <end position="448"/>
    </location>
</feature>
<dbReference type="PROSITE" id="PS50089">
    <property type="entry name" value="ZF_RING_2"/>
    <property type="match status" value="1"/>
</dbReference>
<dbReference type="GO" id="GO:0008270">
    <property type="term" value="F:zinc ion binding"/>
    <property type="evidence" value="ECO:0007669"/>
    <property type="project" value="UniProtKB-KW"/>
</dbReference>
<gene>
    <name evidence="7" type="ORF">Slati_1902800</name>
</gene>
<accession>A0AAW2X382</accession>
<reference evidence="7" key="2">
    <citation type="journal article" date="2024" name="Plant">
        <title>Genomic evolution and insights into agronomic trait innovations of Sesamum species.</title>
        <authorList>
            <person name="Miao H."/>
            <person name="Wang L."/>
            <person name="Qu L."/>
            <person name="Liu H."/>
            <person name="Sun Y."/>
            <person name="Le M."/>
            <person name="Wang Q."/>
            <person name="Wei S."/>
            <person name="Zheng Y."/>
            <person name="Lin W."/>
            <person name="Duan Y."/>
            <person name="Cao H."/>
            <person name="Xiong S."/>
            <person name="Wang X."/>
            <person name="Wei L."/>
            <person name="Li C."/>
            <person name="Ma Q."/>
            <person name="Ju M."/>
            <person name="Zhao R."/>
            <person name="Li G."/>
            <person name="Mu C."/>
            <person name="Tian Q."/>
            <person name="Mei H."/>
            <person name="Zhang T."/>
            <person name="Gao T."/>
            <person name="Zhang H."/>
        </authorList>
    </citation>
    <scope>NUCLEOTIDE SEQUENCE</scope>
    <source>
        <strain evidence="7">KEN1</strain>
    </source>
</reference>
<evidence type="ECO:0000256" key="2">
    <source>
        <dbReference type="ARBA" id="ARBA00022771"/>
    </source>
</evidence>
<dbReference type="GO" id="GO:0016567">
    <property type="term" value="P:protein ubiquitination"/>
    <property type="evidence" value="ECO:0007669"/>
    <property type="project" value="TreeGrafter"/>
</dbReference>
<feature type="region of interest" description="Disordered" evidence="5">
    <location>
        <begin position="616"/>
        <end position="711"/>
    </location>
</feature>
<feature type="domain" description="RING-type" evidence="6">
    <location>
        <begin position="33"/>
        <end position="72"/>
    </location>
</feature>
<proteinExistence type="predicted"/>
<feature type="region of interest" description="Disordered" evidence="5">
    <location>
        <begin position="370"/>
        <end position="403"/>
    </location>
</feature>
<feature type="compositionally biased region" description="Basic and acidic residues" evidence="5">
    <location>
        <begin position="1105"/>
        <end position="1125"/>
    </location>
</feature>
<keyword evidence="3" id="KW-0862">Zinc</keyword>
<feature type="region of interest" description="Disordered" evidence="5">
    <location>
        <begin position="851"/>
        <end position="881"/>
    </location>
</feature>
<dbReference type="InterPro" id="IPR017907">
    <property type="entry name" value="Znf_RING_CS"/>
</dbReference>
<feature type="compositionally biased region" description="Polar residues" evidence="5">
    <location>
        <begin position="1072"/>
        <end position="1086"/>
    </location>
</feature>
<evidence type="ECO:0000256" key="5">
    <source>
        <dbReference type="SAM" id="MobiDB-lite"/>
    </source>
</evidence>
<dbReference type="PANTHER" id="PTHR15315:SF26">
    <property type="entry name" value="E3 UBIQUITIN-PROTEIN LIGASE NRDP1"/>
    <property type="match status" value="1"/>
</dbReference>
<dbReference type="AlphaFoldDB" id="A0AAW2X382"/>
<feature type="compositionally biased region" description="Polar residues" evidence="5">
    <location>
        <begin position="863"/>
        <end position="881"/>
    </location>
</feature>
<evidence type="ECO:0000256" key="4">
    <source>
        <dbReference type="PROSITE-ProRule" id="PRU00175"/>
    </source>
</evidence>
<feature type="region of interest" description="Disordered" evidence="5">
    <location>
        <begin position="894"/>
        <end position="931"/>
    </location>
</feature>
<dbReference type="InterPro" id="IPR001841">
    <property type="entry name" value="Znf_RING"/>
</dbReference>
<dbReference type="Pfam" id="PF13639">
    <property type="entry name" value="zf-RING_2"/>
    <property type="match status" value="1"/>
</dbReference>
<dbReference type="GO" id="GO:0061630">
    <property type="term" value="F:ubiquitin protein ligase activity"/>
    <property type="evidence" value="ECO:0007669"/>
    <property type="project" value="TreeGrafter"/>
</dbReference>
<protein>
    <recommendedName>
        <fullName evidence="6">RING-type domain-containing protein</fullName>
    </recommendedName>
</protein>
<name>A0AAW2X382_9LAMI</name>
<dbReference type="InterPro" id="IPR011011">
    <property type="entry name" value="Znf_FYVE_PHD"/>
</dbReference>